<accession>A0ABD2X2Y6</accession>
<keyword evidence="2" id="KW-1185">Reference proteome</keyword>
<dbReference type="AlphaFoldDB" id="A0ABD2X2Y6"/>
<organism evidence="1 2">
    <name type="scientific">Trichogramma kaykai</name>
    <dbReference type="NCBI Taxonomy" id="54128"/>
    <lineage>
        <taxon>Eukaryota</taxon>
        <taxon>Metazoa</taxon>
        <taxon>Ecdysozoa</taxon>
        <taxon>Arthropoda</taxon>
        <taxon>Hexapoda</taxon>
        <taxon>Insecta</taxon>
        <taxon>Pterygota</taxon>
        <taxon>Neoptera</taxon>
        <taxon>Endopterygota</taxon>
        <taxon>Hymenoptera</taxon>
        <taxon>Apocrita</taxon>
        <taxon>Proctotrupomorpha</taxon>
        <taxon>Chalcidoidea</taxon>
        <taxon>Trichogrammatidae</taxon>
        <taxon>Trichogramma</taxon>
    </lineage>
</organism>
<reference evidence="1 2" key="1">
    <citation type="journal article" date="2024" name="bioRxiv">
        <title>A reference genome for Trichogramma kaykai: A tiny desert-dwelling parasitoid wasp with competing sex-ratio distorters.</title>
        <authorList>
            <person name="Culotta J."/>
            <person name="Lindsey A.R."/>
        </authorList>
    </citation>
    <scope>NUCLEOTIDE SEQUENCE [LARGE SCALE GENOMIC DNA]</scope>
    <source>
        <strain evidence="1 2">KSX58</strain>
    </source>
</reference>
<name>A0ABD2X2Y6_9HYME</name>
<evidence type="ECO:0000313" key="2">
    <source>
        <dbReference type="Proteomes" id="UP001627154"/>
    </source>
</evidence>
<dbReference type="EMBL" id="JBJJXI010000058">
    <property type="protein sequence ID" value="KAL3399104.1"/>
    <property type="molecule type" value="Genomic_DNA"/>
</dbReference>
<proteinExistence type="predicted"/>
<dbReference type="Proteomes" id="UP001627154">
    <property type="component" value="Unassembled WGS sequence"/>
</dbReference>
<sequence>MSSPGKQDSPSGSNKLLTFEATMSNIFNEISKCVSENEFKSAFKDMKISSSNLKKLHKLMETDLFNKMNEDLQELVSDESLVEGMSQLEKLIEETPFPKDEKLWRPPGNVTRHLKTLDAKKIIDESEILKKYIEEKNIENKRMMEDLNMKRKKVNVIGEKMKELLSLDLSELKGKIEFNRECVEQLIGKKSSN</sequence>
<evidence type="ECO:0000313" key="1">
    <source>
        <dbReference type="EMBL" id="KAL3399104.1"/>
    </source>
</evidence>
<protein>
    <submittedName>
        <fullName evidence="1">Uncharacterized protein</fullName>
    </submittedName>
</protein>
<comment type="caution">
    <text evidence="1">The sequence shown here is derived from an EMBL/GenBank/DDBJ whole genome shotgun (WGS) entry which is preliminary data.</text>
</comment>
<gene>
    <name evidence="1" type="ORF">TKK_007334</name>
</gene>